<proteinExistence type="predicted"/>
<keyword evidence="1" id="KW-0812">Transmembrane</keyword>
<keyword evidence="1" id="KW-0472">Membrane</keyword>
<feature type="transmembrane region" description="Helical" evidence="1">
    <location>
        <begin position="95"/>
        <end position="122"/>
    </location>
</feature>
<accession>A0A845ETK0</accession>
<dbReference type="EMBL" id="WMEY01000001">
    <property type="protein sequence ID" value="MYL61783.1"/>
    <property type="molecule type" value="Genomic_DNA"/>
</dbReference>
<reference evidence="2 3" key="1">
    <citation type="submission" date="2019-11" db="EMBL/GenBank/DDBJ databases">
        <title>Genome sequences of 17 halophilic strains isolated from different environments.</title>
        <authorList>
            <person name="Furrow R.E."/>
        </authorList>
    </citation>
    <scope>NUCLEOTIDE SEQUENCE [LARGE SCALE GENOMIC DNA]</scope>
    <source>
        <strain evidence="2 3">22506_14_FS</strain>
    </source>
</reference>
<dbReference type="AlphaFoldDB" id="A0A845ETK0"/>
<keyword evidence="1" id="KW-1133">Transmembrane helix</keyword>
<organism evidence="2 3">
    <name type="scientific">Guptibacillus hwajinpoensis</name>
    <dbReference type="NCBI Taxonomy" id="208199"/>
    <lineage>
        <taxon>Bacteria</taxon>
        <taxon>Bacillati</taxon>
        <taxon>Bacillota</taxon>
        <taxon>Bacilli</taxon>
        <taxon>Bacillales</taxon>
        <taxon>Guptibacillaceae</taxon>
        <taxon>Guptibacillus</taxon>
    </lineage>
</organism>
<feature type="transmembrane region" description="Helical" evidence="1">
    <location>
        <begin position="54"/>
        <end position="75"/>
    </location>
</feature>
<feature type="transmembrane region" description="Helical" evidence="1">
    <location>
        <begin position="260"/>
        <end position="279"/>
    </location>
</feature>
<dbReference type="Proteomes" id="UP000447833">
    <property type="component" value="Unassembled WGS sequence"/>
</dbReference>
<feature type="transmembrane region" description="Helical" evidence="1">
    <location>
        <begin position="167"/>
        <end position="188"/>
    </location>
</feature>
<feature type="transmembrane region" description="Helical" evidence="1">
    <location>
        <begin position="142"/>
        <end position="162"/>
    </location>
</feature>
<dbReference type="RefSeq" id="WP_160917739.1">
    <property type="nucleotide sequence ID" value="NZ_WMEY01000001.1"/>
</dbReference>
<sequence>MRKWLVQFKLELSFLFKSWIFTPLPFLYLIWLLFSMNTNQDGIHGNLYRTTYETTHSLIFILVTGLCILIGVYLIRRDVGNESFEWHQSFPVSNFIFISAKFGSALLYMTIFTILMTTTYFIFATNENIPIPETLTILRFFFVQYEVTFLISLSLGMLLSVLIKNRFVYLIAFCAWMFGTLFMEIFIINQGELFYLKAFHLTYLFVDSVLINGTWGIQLMKEEIALQRLFVTTVAGFLLVLIIFILNIRRPHQYDKLWRGMLILSAGIVIVSYLPYASLWSERMREFSEIKEQSPFITNGEDGEHRYMTFPPLPHPDGLLDGEGELYQPERFNIEKFDISIDQQKENSLSVEASLTLPEEEFSMNEVIKFTLNQTFTVKDVIIDHQTVPFTRENDFITISLPDHTHSPVIQLNYEGTYELWASNYGQEYYPGYVGGDQMIMPSQSAWYPLPGHQYLYDMNGQSQTNVELDNRALFNVMVNMSSPIYGTIEEHQLANGSYQLKGKTSKLDLYSGDLVEVPSDYFPFSIVTNSYNQIRAQTFMSELDKRLLYTDRYLTKEIEPMSHLFLLPVENIRWANYMRQQGFIDQNYLLSESSFYQLDEAYLLKLFLQINLLHDSTEIYGYEEGELVTSAILSAYAYLYEIENGNEEKASATRRLVITLNDDIPIENYSEEEIKANRIFTMIKTAVESGKEKQVKEVLNRIYSEEWIDPGFPSDFSLFREPSTLLSFEDWQRIWDEVMQESQKRKEKVS</sequence>
<name>A0A845ETK0_9BACL</name>
<protein>
    <submittedName>
        <fullName evidence="2">Uncharacterized protein</fullName>
    </submittedName>
</protein>
<feature type="transmembrane region" description="Helical" evidence="1">
    <location>
        <begin position="229"/>
        <end position="248"/>
    </location>
</feature>
<evidence type="ECO:0000256" key="1">
    <source>
        <dbReference type="SAM" id="Phobius"/>
    </source>
</evidence>
<evidence type="ECO:0000313" key="2">
    <source>
        <dbReference type="EMBL" id="MYL61783.1"/>
    </source>
</evidence>
<comment type="caution">
    <text evidence="2">The sequence shown here is derived from an EMBL/GenBank/DDBJ whole genome shotgun (WGS) entry which is preliminary data.</text>
</comment>
<gene>
    <name evidence="2" type="ORF">GLW07_00300</name>
</gene>
<evidence type="ECO:0000313" key="3">
    <source>
        <dbReference type="Proteomes" id="UP000447833"/>
    </source>
</evidence>
<feature type="transmembrane region" description="Helical" evidence="1">
    <location>
        <begin position="12"/>
        <end position="34"/>
    </location>
</feature>